<dbReference type="Pfam" id="PF02321">
    <property type="entry name" value="OEP"/>
    <property type="match status" value="2"/>
</dbReference>
<keyword evidence="6" id="KW-0472">Membrane</keyword>
<dbReference type="OrthoDB" id="6395775at2"/>
<dbReference type="Gene3D" id="1.20.1600.10">
    <property type="entry name" value="Outer membrane efflux proteins (OEP)"/>
    <property type="match status" value="1"/>
</dbReference>
<dbReference type="InterPro" id="IPR028351">
    <property type="entry name" value="CyaE"/>
</dbReference>
<evidence type="ECO:0000313" key="8">
    <source>
        <dbReference type="EMBL" id="ADE56447.1"/>
    </source>
</evidence>
<dbReference type="SUPFAM" id="SSF56954">
    <property type="entry name" value="Outer membrane efflux proteins (OEP)"/>
    <property type="match status" value="1"/>
</dbReference>
<dbReference type="InterPro" id="IPR051906">
    <property type="entry name" value="TolC-like"/>
</dbReference>
<keyword evidence="7" id="KW-0998">Cell outer membrane</keyword>
<dbReference type="RefSeq" id="WP_013047713.1">
    <property type="nucleotide sequence ID" value="NC_014011.1"/>
</dbReference>
<sequence>MRHRKYFYVIAIIALFACLFSKKQILLAQERESLTEALVLELAEENNPILAAEAERVNQAQARYLGSKSAQKPQLAASLTYQQLGEEPRYPVIPTGGEAIAGFEKTYRAALSLDYLLYSSGAVENSVRSQKLALEGAKAQETRVSQTVESNVLASYYNLQRARAKLAVAEDVLDLTKEHLKQVESFYHHGVVAKNEVLRIRVDVSEAELNRIKAANGVDVAWSALERAVGVSLHSQYALPDPDQSRPDVPIIEDPFTLALEIRPELQALDHAVQASLSLSKAAAAQSKPQVILQAESYVADNTFFPSEKDDWKISLTALWRFYDGGASQAKGQEAKATANEFLFRTEDLKKQINLEVSVAKLNLESASQRISVAADQVQSAEEDYRMALKRYSSQVGTNIDVLDARVALTNARTQLVDAIYDTHISKTELLYAVGLPLSTAEE</sequence>
<evidence type="ECO:0000256" key="1">
    <source>
        <dbReference type="ARBA" id="ARBA00004442"/>
    </source>
</evidence>
<dbReference type="PANTHER" id="PTHR30026:SF20">
    <property type="entry name" value="OUTER MEMBRANE PROTEIN TOLC"/>
    <property type="match status" value="1"/>
</dbReference>
<evidence type="ECO:0000256" key="4">
    <source>
        <dbReference type="ARBA" id="ARBA00022452"/>
    </source>
</evidence>
<dbReference type="GO" id="GO:0015288">
    <property type="term" value="F:porin activity"/>
    <property type="evidence" value="ECO:0007669"/>
    <property type="project" value="TreeGrafter"/>
</dbReference>
<dbReference type="AlphaFoldDB" id="D5ED15"/>
<dbReference type="Proteomes" id="UP000002366">
    <property type="component" value="Chromosome"/>
</dbReference>
<accession>D5ED15</accession>
<reference evidence="8 9" key="1">
    <citation type="journal article" date="2010" name="Stand. Genomic Sci.">
        <title>Complete genome sequence of Aminobacterium colombiense type strain (ALA-1).</title>
        <authorList>
            <person name="Chertkov O."/>
            <person name="Sikorski J."/>
            <person name="Brambilla E."/>
            <person name="Lapidus A."/>
            <person name="Copeland A."/>
            <person name="Glavina Del Rio T."/>
            <person name="Nolan M."/>
            <person name="Lucas S."/>
            <person name="Tice H."/>
            <person name="Cheng J.F."/>
            <person name="Han C."/>
            <person name="Detter J.C."/>
            <person name="Bruce D."/>
            <person name="Tapia R."/>
            <person name="Goodwin L."/>
            <person name="Pitluck S."/>
            <person name="Liolios K."/>
            <person name="Ivanova N."/>
            <person name="Mavromatis K."/>
            <person name="Ovchinnikova G."/>
            <person name="Pati A."/>
            <person name="Chen A."/>
            <person name="Palaniappan K."/>
            <person name="Land M."/>
            <person name="Hauser L."/>
            <person name="Chang Y.J."/>
            <person name="Jeffries C.D."/>
            <person name="Spring S."/>
            <person name="Rohde M."/>
            <person name="Goker M."/>
            <person name="Bristow J."/>
            <person name="Eisen J.A."/>
            <person name="Markowitz V."/>
            <person name="Hugenholtz P."/>
            <person name="Kyrpides N.C."/>
            <person name="Klenk H.P."/>
        </authorList>
    </citation>
    <scope>NUCLEOTIDE SEQUENCE [LARGE SCALE GENOMIC DNA]</scope>
    <source>
        <strain evidence="9">DSM 12261 / ALA-1</strain>
    </source>
</reference>
<dbReference type="GO" id="GO:0009279">
    <property type="term" value="C:cell outer membrane"/>
    <property type="evidence" value="ECO:0007669"/>
    <property type="project" value="UniProtKB-SubCell"/>
</dbReference>
<dbReference type="GO" id="GO:1990281">
    <property type="term" value="C:efflux pump complex"/>
    <property type="evidence" value="ECO:0007669"/>
    <property type="project" value="TreeGrafter"/>
</dbReference>
<dbReference type="PIRSF" id="PIRSF001892">
    <property type="entry name" value="CyaE"/>
    <property type="match status" value="1"/>
</dbReference>
<dbReference type="STRING" id="572547.Amico_0302"/>
<comment type="subcellular location">
    <subcellularLocation>
        <location evidence="1">Cell outer membrane</location>
    </subcellularLocation>
</comment>
<dbReference type="eggNOG" id="COG1538">
    <property type="taxonomic scope" value="Bacteria"/>
</dbReference>
<keyword evidence="3" id="KW-0813">Transport</keyword>
<gene>
    <name evidence="8" type="ordered locus">Amico_0302</name>
</gene>
<comment type="similarity">
    <text evidence="2">Belongs to the outer membrane factor (OMF) (TC 1.B.17) family.</text>
</comment>
<evidence type="ECO:0000256" key="5">
    <source>
        <dbReference type="ARBA" id="ARBA00022692"/>
    </source>
</evidence>
<name>D5ED15_AMICL</name>
<keyword evidence="4" id="KW-1134">Transmembrane beta strand</keyword>
<dbReference type="EMBL" id="CP001997">
    <property type="protein sequence ID" value="ADE56447.1"/>
    <property type="molecule type" value="Genomic_DNA"/>
</dbReference>
<dbReference type="HOGENOM" id="CLU_012817_10_6_0"/>
<evidence type="ECO:0000256" key="3">
    <source>
        <dbReference type="ARBA" id="ARBA00022448"/>
    </source>
</evidence>
<keyword evidence="9" id="KW-1185">Reference proteome</keyword>
<dbReference type="KEGG" id="aco:Amico_0302"/>
<evidence type="ECO:0000256" key="7">
    <source>
        <dbReference type="ARBA" id="ARBA00023237"/>
    </source>
</evidence>
<protein>
    <submittedName>
        <fullName evidence="8">Outer membrane efflux protein</fullName>
    </submittedName>
</protein>
<evidence type="ECO:0000313" key="9">
    <source>
        <dbReference type="Proteomes" id="UP000002366"/>
    </source>
</evidence>
<organism evidence="8 9">
    <name type="scientific">Aminobacterium colombiense (strain DSM 12261 / ALA-1)</name>
    <dbReference type="NCBI Taxonomy" id="572547"/>
    <lineage>
        <taxon>Bacteria</taxon>
        <taxon>Thermotogati</taxon>
        <taxon>Synergistota</taxon>
        <taxon>Synergistia</taxon>
        <taxon>Synergistales</taxon>
        <taxon>Aminobacteriaceae</taxon>
        <taxon>Aminobacterium</taxon>
    </lineage>
</organism>
<evidence type="ECO:0000256" key="2">
    <source>
        <dbReference type="ARBA" id="ARBA00007613"/>
    </source>
</evidence>
<dbReference type="GO" id="GO:0015562">
    <property type="term" value="F:efflux transmembrane transporter activity"/>
    <property type="evidence" value="ECO:0007669"/>
    <property type="project" value="InterPro"/>
</dbReference>
<evidence type="ECO:0000256" key="6">
    <source>
        <dbReference type="ARBA" id="ARBA00023136"/>
    </source>
</evidence>
<dbReference type="PANTHER" id="PTHR30026">
    <property type="entry name" value="OUTER MEMBRANE PROTEIN TOLC"/>
    <property type="match status" value="1"/>
</dbReference>
<dbReference type="PROSITE" id="PS51257">
    <property type="entry name" value="PROKAR_LIPOPROTEIN"/>
    <property type="match status" value="1"/>
</dbReference>
<proteinExistence type="inferred from homology"/>
<keyword evidence="5" id="KW-0812">Transmembrane</keyword>
<dbReference type="InterPro" id="IPR003423">
    <property type="entry name" value="OMP_efflux"/>
</dbReference>